<keyword evidence="2" id="KW-0378">Hydrolase</keyword>
<reference evidence="4 5" key="1">
    <citation type="journal article" date="2009" name="Stand. Genomic Sci.">
        <title>Complete genome sequence of Slackia heliotrinireducens type strain (RHS 1).</title>
        <authorList>
            <person name="Pukall R."/>
            <person name="Lapidus A."/>
            <person name="Nolan M."/>
            <person name="Copeland A."/>
            <person name="Glavina Del Rio T."/>
            <person name="Lucas S."/>
            <person name="Chen F."/>
            <person name="Tice H."/>
            <person name="Cheng J.F."/>
            <person name="Chertkov O."/>
            <person name="Bruce D."/>
            <person name="Goodwin L."/>
            <person name="Kuske C."/>
            <person name="Brettin T."/>
            <person name="Detter J.C."/>
            <person name="Han C."/>
            <person name="Pitluck S."/>
            <person name="Pati A."/>
            <person name="Mavrommatis K."/>
            <person name="Ivanova N."/>
            <person name="Ovchinnikova G."/>
            <person name="Chen A."/>
            <person name="Palaniappan K."/>
            <person name="Schneider S."/>
            <person name="Rohde M."/>
            <person name="Chain P."/>
            <person name="D'haeseleer P."/>
            <person name="Goker M."/>
            <person name="Bristow J."/>
            <person name="Eisen J.A."/>
            <person name="Markowitz V."/>
            <person name="Kyrpides N.C."/>
            <person name="Klenk H.P."/>
            <person name="Hugenholtz P."/>
        </authorList>
    </citation>
    <scope>NUCLEOTIDE SEQUENCE [LARGE SCALE GENOMIC DNA]</scope>
    <source>
        <strain evidence="5">ATCC 29202 / DSM 20476 / NCTC 11029 / RHS 1</strain>
    </source>
</reference>
<dbReference type="SUPFAM" id="SSF54637">
    <property type="entry name" value="Thioesterase/thiol ester dehydrase-isomerase"/>
    <property type="match status" value="1"/>
</dbReference>
<evidence type="ECO:0000259" key="3">
    <source>
        <dbReference type="Pfam" id="PF03061"/>
    </source>
</evidence>
<dbReference type="CDD" id="cd03443">
    <property type="entry name" value="PaaI_thioesterase"/>
    <property type="match status" value="1"/>
</dbReference>
<evidence type="ECO:0000256" key="1">
    <source>
        <dbReference type="ARBA" id="ARBA00008324"/>
    </source>
</evidence>
<comment type="similarity">
    <text evidence="1">Belongs to the thioesterase PaaI family.</text>
</comment>
<dbReference type="PANTHER" id="PTHR21660:SF1">
    <property type="entry name" value="ACYL-COENZYME A THIOESTERASE 13"/>
    <property type="match status" value="1"/>
</dbReference>
<dbReference type="GO" id="GO:0047617">
    <property type="term" value="F:fatty acyl-CoA hydrolase activity"/>
    <property type="evidence" value="ECO:0007669"/>
    <property type="project" value="InterPro"/>
</dbReference>
<dbReference type="eggNOG" id="COG2050">
    <property type="taxonomic scope" value="Bacteria"/>
</dbReference>
<sequence>MLDQRILDTMMINVPAASMWRDNIRITEAQEPGFITFETDVPAELGNYRNGIHGGTAYTIGEIGCGFAMYSFNTNNVCQSANINFLKAVPCCTVVTKTEPIHKGRSTAVIRVSTYQKETGKLLFQSTHNMFLFGPVFEDVEQ</sequence>
<organism evidence="4 5">
    <name type="scientific">Slackia heliotrinireducens (strain ATCC 29202 / DSM 20476 / NCTC 11029 / RHS 1)</name>
    <name type="common">Peptococcus heliotrinreducens</name>
    <dbReference type="NCBI Taxonomy" id="471855"/>
    <lineage>
        <taxon>Bacteria</taxon>
        <taxon>Bacillati</taxon>
        <taxon>Actinomycetota</taxon>
        <taxon>Coriobacteriia</taxon>
        <taxon>Eggerthellales</taxon>
        <taxon>Eggerthellaceae</taxon>
        <taxon>Slackia</taxon>
    </lineage>
</organism>
<dbReference type="InterPro" id="IPR039298">
    <property type="entry name" value="ACOT13"/>
</dbReference>
<dbReference type="AlphaFoldDB" id="C7N878"/>
<keyword evidence="5" id="KW-1185">Reference proteome</keyword>
<name>C7N878_SLAHD</name>
<evidence type="ECO:0000313" key="4">
    <source>
        <dbReference type="EMBL" id="ACV23113.1"/>
    </source>
</evidence>
<dbReference type="HOGENOM" id="CLU_089876_11_1_11"/>
<dbReference type="KEGG" id="shi:Shel_21020"/>
<dbReference type="InterPro" id="IPR006683">
    <property type="entry name" value="Thioestr_dom"/>
</dbReference>
<gene>
    <name evidence="4" type="ordered locus">Shel_21020</name>
</gene>
<feature type="domain" description="Thioesterase" evidence="3">
    <location>
        <begin position="52"/>
        <end position="121"/>
    </location>
</feature>
<dbReference type="InterPro" id="IPR029069">
    <property type="entry name" value="HotDog_dom_sf"/>
</dbReference>
<dbReference type="Proteomes" id="UP000002026">
    <property type="component" value="Chromosome"/>
</dbReference>
<dbReference type="PANTHER" id="PTHR21660">
    <property type="entry name" value="THIOESTERASE SUPERFAMILY MEMBER-RELATED"/>
    <property type="match status" value="1"/>
</dbReference>
<dbReference type="Gene3D" id="3.10.129.10">
    <property type="entry name" value="Hotdog Thioesterase"/>
    <property type="match status" value="1"/>
</dbReference>
<dbReference type="Pfam" id="PF03061">
    <property type="entry name" value="4HBT"/>
    <property type="match status" value="1"/>
</dbReference>
<dbReference type="RefSeq" id="WP_012799213.1">
    <property type="nucleotide sequence ID" value="NC_013165.1"/>
</dbReference>
<evidence type="ECO:0000313" key="5">
    <source>
        <dbReference type="Proteomes" id="UP000002026"/>
    </source>
</evidence>
<dbReference type="EMBL" id="CP001684">
    <property type="protein sequence ID" value="ACV23113.1"/>
    <property type="molecule type" value="Genomic_DNA"/>
</dbReference>
<proteinExistence type="inferred from homology"/>
<evidence type="ECO:0000256" key="2">
    <source>
        <dbReference type="ARBA" id="ARBA00022801"/>
    </source>
</evidence>
<protein>
    <submittedName>
        <fullName evidence="4">Uncharacterized protein, possibly involved in aromatic compounds catabolism</fullName>
    </submittedName>
</protein>
<accession>C7N878</accession>